<gene>
    <name evidence="2" type="ordered locus">Glov_1326</name>
</gene>
<sequence>MIDLHLHSSCSDGILAPAQLVSAAQLSGLSTIALCDHDTVAGVEAATLAGKEQGIEVIPGVELSVCFRGFSDVHLLGYWIDIYAPELTEQLDRFAFRRANRNREIVMAVNQALQQQAKEPLAFNEVEALADGVMGRPHIARALLQRGYATGMEDAFSRYLVPCDVPKTYWPMEEALATIQRVGGVAVLAHPTSITRDQQLLTELISELKELGLDGIEIYNSLATDQETMFLQSLANRLQLMPTGGSDFHGIEEHDQIGKGRGGIRFSDALLPPLRKRAAERSTRAN</sequence>
<dbReference type="Gene3D" id="1.10.150.650">
    <property type="match status" value="1"/>
</dbReference>
<dbReference type="SMART" id="SM00481">
    <property type="entry name" value="POLIIIAc"/>
    <property type="match status" value="1"/>
</dbReference>
<dbReference type="HOGENOM" id="CLU_067347_0_0_7"/>
<dbReference type="InterPro" id="IPR004013">
    <property type="entry name" value="PHP_dom"/>
</dbReference>
<organism evidence="2 3">
    <name type="scientific">Trichlorobacter lovleyi (strain ATCC BAA-1151 / DSM 17278 / SZ)</name>
    <name type="common">Geobacter lovleyi</name>
    <dbReference type="NCBI Taxonomy" id="398767"/>
    <lineage>
        <taxon>Bacteria</taxon>
        <taxon>Pseudomonadati</taxon>
        <taxon>Thermodesulfobacteriota</taxon>
        <taxon>Desulfuromonadia</taxon>
        <taxon>Geobacterales</taxon>
        <taxon>Geobacteraceae</taxon>
        <taxon>Trichlorobacter</taxon>
    </lineage>
</organism>
<dbReference type="OrthoDB" id="9804333at2"/>
<dbReference type="EMBL" id="CP001089">
    <property type="protein sequence ID" value="ACD95047.1"/>
    <property type="molecule type" value="Genomic_DNA"/>
</dbReference>
<dbReference type="CDD" id="cd07438">
    <property type="entry name" value="PHP_HisPPase_AMP"/>
    <property type="match status" value="1"/>
</dbReference>
<accession>B3E7R5</accession>
<dbReference type="InterPro" id="IPR052018">
    <property type="entry name" value="PHP_domain"/>
</dbReference>
<dbReference type="STRING" id="398767.Glov_1326"/>
<dbReference type="AlphaFoldDB" id="B3E7R5"/>
<protein>
    <submittedName>
        <fullName evidence="2">PHP domain protein</fullName>
    </submittedName>
</protein>
<dbReference type="RefSeq" id="WP_012469393.1">
    <property type="nucleotide sequence ID" value="NC_010814.1"/>
</dbReference>
<reference evidence="2 3" key="1">
    <citation type="submission" date="2008-05" db="EMBL/GenBank/DDBJ databases">
        <title>Complete sequence of chromosome of Geobacter lovleyi SZ.</title>
        <authorList>
            <consortium name="US DOE Joint Genome Institute"/>
            <person name="Lucas S."/>
            <person name="Copeland A."/>
            <person name="Lapidus A."/>
            <person name="Glavina del Rio T."/>
            <person name="Dalin E."/>
            <person name="Tice H."/>
            <person name="Bruce D."/>
            <person name="Goodwin L."/>
            <person name="Pitluck S."/>
            <person name="Chertkov O."/>
            <person name="Meincke L."/>
            <person name="Brettin T."/>
            <person name="Detter J.C."/>
            <person name="Han C."/>
            <person name="Tapia R."/>
            <person name="Kuske C.R."/>
            <person name="Schmutz J."/>
            <person name="Larimer F."/>
            <person name="Land M."/>
            <person name="Hauser L."/>
            <person name="Kyrpides N."/>
            <person name="Mikhailova N."/>
            <person name="Sung Y."/>
            <person name="Fletcher K.E."/>
            <person name="Ritalahti K.M."/>
            <person name="Loeffler F.E."/>
            <person name="Richardson P."/>
        </authorList>
    </citation>
    <scope>NUCLEOTIDE SEQUENCE [LARGE SCALE GENOMIC DNA]</scope>
    <source>
        <strain evidence="3">ATCC BAA-1151 / DSM 17278 / SZ</strain>
    </source>
</reference>
<dbReference type="Proteomes" id="UP000002420">
    <property type="component" value="Chromosome"/>
</dbReference>
<dbReference type="GO" id="GO:0035312">
    <property type="term" value="F:5'-3' DNA exonuclease activity"/>
    <property type="evidence" value="ECO:0007669"/>
    <property type="project" value="TreeGrafter"/>
</dbReference>
<dbReference type="Pfam" id="PF02811">
    <property type="entry name" value="PHP"/>
    <property type="match status" value="1"/>
</dbReference>
<dbReference type="eggNOG" id="COG0613">
    <property type="taxonomic scope" value="Bacteria"/>
</dbReference>
<dbReference type="KEGG" id="glo:Glov_1326"/>
<keyword evidence="3" id="KW-1185">Reference proteome</keyword>
<dbReference type="SUPFAM" id="SSF89550">
    <property type="entry name" value="PHP domain-like"/>
    <property type="match status" value="1"/>
</dbReference>
<proteinExistence type="predicted"/>
<dbReference type="InterPro" id="IPR016195">
    <property type="entry name" value="Pol/histidinol_Pase-like"/>
</dbReference>
<evidence type="ECO:0000259" key="1">
    <source>
        <dbReference type="SMART" id="SM00481"/>
    </source>
</evidence>
<feature type="domain" description="Polymerase/histidinol phosphatase N-terminal" evidence="1">
    <location>
        <begin position="2"/>
        <end position="67"/>
    </location>
</feature>
<dbReference type="InterPro" id="IPR003141">
    <property type="entry name" value="Pol/His_phosphatase_N"/>
</dbReference>
<dbReference type="Gene3D" id="3.20.20.140">
    <property type="entry name" value="Metal-dependent hydrolases"/>
    <property type="match status" value="1"/>
</dbReference>
<evidence type="ECO:0000313" key="3">
    <source>
        <dbReference type="Proteomes" id="UP000002420"/>
    </source>
</evidence>
<evidence type="ECO:0000313" key="2">
    <source>
        <dbReference type="EMBL" id="ACD95047.1"/>
    </source>
</evidence>
<dbReference type="GO" id="GO:0004534">
    <property type="term" value="F:5'-3' RNA exonuclease activity"/>
    <property type="evidence" value="ECO:0007669"/>
    <property type="project" value="TreeGrafter"/>
</dbReference>
<dbReference type="PANTHER" id="PTHR42924">
    <property type="entry name" value="EXONUCLEASE"/>
    <property type="match status" value="1"/>
</dbReference>
<name>B3E7R5_TRIL1</name>
<dbReference type="PANTHER" id="PTHR42924:SF3">
    <property type="entry name" value="POLYMERASE_HISTIDINOL PHOSPHATASE N-TERMINAL DOMAIN-CONTAINING PROTEIN"/>
    <property type="match status" value="1"/>
</dbReference>